<dbReference type="AlphaFoldDB" id="A0A1R3J9S6"/>
<evidence type="ECO:0000313" key="2">
    <source>
        <dbReference type="Proteomes" id="UP000188268"/>
    </source>
</evidence>
<dbReference type="EMBL" id="AWWV01008309">
    <property type="protein sequence ID" value="OMO91547.1"/>
    <property type="molecule type" value="Genomic_DNA"/>
</dbReference>
<feature type="non-terminal residue" evidence="1">
    <location>
        <position position="33"/>
    </location>
</feature>
<accession>A0A1R3J9S6</accession>
<evidence type="ECO:0000313" key="1">
    <source>
        <dbReference type="EMBL" id="OMO91547.1"/>
    </source>
</evidence>
<comment type="caution">
    <text evidence="1">The sequence shown here is derived from an EMBL/GenBank/DDBJ whole genome shotgun (WGS) entry which is preliminary data.</text>
</comment>
<dbReference type="Proteomes" id="UP000188268">
    <property type="component" value="Unassembled WGS sequence"/>
</dbReference>
<organism evidence="1 2">
    <name type="scientific">Corchorus capsularis</name>
    <name type="common">Jute</name>
    <dbReference type="NCBI Taxonomy" id="210143"/>
    <lineage>
        <taxon>Eukaryota</taxon>
        <taxon>Viridiplantae</taxon>
        <taxon>Streptophyta</taxon>
        <taxon>Embryophyta</taxon>
        <taxon>Tracheophyta</taxon>
        <taxon>Spermatophyta</taxon>
        <taxon>Magnoliopsida</taxon>
        <taxon>eudicotyledons</taxon>
        <taxon>Gunneridae</taxon>
        <taxon>Pentapetalae</taxon>
        <taxon>rosids</taxon>
        <taxon>malvids</taxon>
        <taxon>Malvales</taxon>
        <taxon>Malvaceae</taxon>
        <taxon>Grewioideae</taxon>
        <taxon>Apeibeae</taxon>
        <taxon>Corchorus</taxon>
    </lineage>
</organism>
<sequence length="33" mass="3659">MGTTGWNTLIIINEEDILCLAKANKNLRSVAKK</sequence>
<name>A0A1R3J9S6_COCAP</name>
<keyword evidence="2" id="KW-1185">Reference proteome</keyword>
<gene>
    <name evidence="1" type="ORF">CCACVL1_07077</name>
</gene>
<protein>
    <submittedName>
        <fullName evidence="1">Uncharacterized protein</fullName>
    </submittedName>
</protein>
<dbReference type="Gramene" id="OMO91547">
    <property type="protein sequence ID" value="OMO91547"/>
    <property type="gene ID" value="CCACVL1_07077"/>
</dbReference>
<reference evidence="1 2" key="1">
    <citation type="submission" date="2013-09" db="EMBL/GenBank/DDBJ databases">
        <title>Corchorus capsularis genome sequencing.</title>
        <authorList>
            <person name="Alam M."/>
            <person name="Haque M.S."/>
            <person name="Islam M.S."/>
            <person name="Emdad E.M."/>
            <person name="Islam M.M."/>
            <person name="Ahmed B."/>
            <person name="Halim A."/>
            <person name="Hossen Q.M.M."/>
            <person name="Hossain M.Z."/>
            <person name="Ahmed R."/>
            <person name="Khan M.M."/>
            <person name="Islam R."/>
            <person name="Rashid M.M."/>
            <person name="Khan S.A."/>
            <person name="Rahman M.S."/>
            <person name="Alam M."/>
        </authorList>
    </citation>
    <scope>NUCLEOTIDE SEQUENCE [LARGE SCALE GENOMIC DNA]</scope>
    <source>
        <strain evidence="2">cv. CVL-1</strain>
        <tissue evidence="1">Whole seedling</tissue>
    </source>
</reference>
<proteinExistence type="predicted"/>